<evidence type="ECO:0000313" key="2">
    <source>
        <dbReference type="Proteomes" id="UP001150581"/>
    </source>
</evidence>
<comment type="caution">
    <text evidence="1">The sequence shown here is derived from an EMBL/GenBank/DDBJ whole genome shotgun (WGS) entry which is preliminary data.</text>
</comment>
<accession>A0ACC1IV41</accession>
<reference evidence="1" key="1">
    <citation type="submission" date="2022-07" db="EMBL/GenBank/DDBJ databases">
        <title>Phylogenomic reconstructions and comparative analyses of Kickxellomycotina fungi.</title>
        <authorList>
            <person name="Reynolds N.K."/>
            <person name="Stajich J.E."/>
            <person name="Barry K."/>
            <person name="Grigoriev I.V."/>
            <person name="Crous P."/>
            <person name="Smith M.E."/>
        </authorList>
    </citation>
    <scope>NUCLEOTIDE SEQUENCE</scope>
    <source>
        <strain evidence="1">Benny 63K</strain>
    </source>
</reference>
<protein>
    <submittedName>
        <fullName evidence="1">Uncharacterized protein</fullName>
    </submittedName>
</protein>
<proteinExistence type="predicted"/>
<organism evidence="1 2">
    <name type="scientific">Kickxella alabastrina</name>
    <dbReference type="NCBI Taxonomy" id="61397"/>
    <lineage>
        <taxon>Eukaryota</taxon>
        <taxon>Fungi</taxon>
        <taxon>Fungi incertae sedis</taxon>
        <taxon>Zoopagomycota</taxon>
        <taxon>Kickxellomycotina</taxon>
        <taxon>Kickxellomycetes</taxon>
        <taxon>Kickxellales</taxon>
        <taxon>Kickxellaceae</taxon>
        <taxon>Kickxella</taxon>
    </lineage>
</organism>
<sequence>MGGASTRITQTLLILVMIVSLGMSTLVGKIANYDGAEYFSRHLHIAFSTIGLLLIWAAFMLARTFVALDSPARSSEVMFYLLNVMPLILVVGVMTVLNAPLTYNFQLTSNWKWVS</sequence>
<dbReference type="Proteomes" id="UP001150581">
    <property type="component" value="Unassembled WGS sequence"/>
</dbReference>
<keyword evidence="2" id="KW-1185">Reference proteome</keyword>
<evidence type="ECO:0000313" key="1">
    <source>
        <dbReference type="EMBL" id="KAJ1901316.1"/>
    </source>
</evidence>
<name>A0ACC1IV41_9FUNG</name>
<gene>
    <name evidence="1" type="ORF">LPJ66_000870</name>
</gene>
<dbReference type="EMBL" id="JANBPG010000033">
    <property type="protein sequence ID" value="KAJ1901316.1"/>
    <property type="molecule type" value="Genomic_DNA"/>
</dbReference>